<evidence type="ECO:0000256" key="4">
    <source>
        <dbReference type="ARBA" id="ARBA00022603"/>
    </source>
</evidence>
<dbReference type="Proteomes" id="UP000292564">
    <property type="component" value="Unassembled WGS sequence"/>
</dbReference>
<keyword evidence="4" id="KW-0489">Methyltransferase</keyword>
<dbReference type="GO" id="GO:0008170">
    <property type="term" value="F:N-methyltransferase activity"/>
    <property type="evidence" value="ECO:0007669"/>
    <property type="project" value="InterPro"/>
</dbReference>
<evidence type="ECO:0000256" key="7">
    <source>
        <dbReference type="ARBA" id="ARBA00022747"/>
    </source>
</evidence>
<dbReference type="RefSeq" id="WP_130508966.1">
    <property type="nucleotide sequence ID" value="NZ_SHKY01000001.1"/>
</dbReference>
<evidence type="ECO:0000259" key="11">
    <source>
        <dbReference type="Pfam" id="PF02384"/>
    </source>
</evidence>
<dbReference type="EC" id="2.1.1.72" evidence="3"/>
<dbReference type="InterPro" id="IPR022749">
    <property type="entry name" value="D12N6_MeTrfase_N"/>
</dbReference>
<feature type="domain" description="DNA methylase adenine-specific" evidence="11">
    <location>
        <begin position="139"/>
        <end position="467"/>
    </location>
</feature>
<keyword evidence="8" id="KW-0238">DNA-binding</keyword>
<dbReference type="SUPFAM" id="SSF116734">
    <property type="entry name" value="DNA methylase specificity domain"/>
    <property type="match status" value="1"/>
</dbReference>
<dbReference type="GO" id="GO:0009307">
    <property type="term" value="P:DNA restriction-modification system"/>
    <property type="evidence" value="ECO:0007669"/>
    <property type="project" value="UniProtKB-KW"/>
</dbReference>
<evidence type="ECO:0000256" key="1">
    <source>
        <dbReference type="ARBA" id="ARBA00006594"/>
    </source>
</evidence>
<dbReference type="AlphaFoldDB" id="A0A4Q7ZGR6"/>
<evidence type="ECO:0000256" key="8">
    <source>
        <dbReference type="ARBA" id="ARBA00023125"/>
    </source>
</evidence>
<protein>
    <recommendedName>
        <fullName evidence="3">site-specific DNA-methyltransferase (adenine-specific)</fullName>
        <ecNumber evidence="3">2.1.1.72</ecNumber>
    </recommendedName>
</protein>
<name>A0A4Q7ZGR6_9ACTN</name>
<evidence type="ECO:0000256" key="2">
    <source>
        <dbReference type="ARBA" id="ARBA00010923"/>
    </source>
</evidence>
<dbReference type="PANTHER" id="PTHR42933:SF3">
    <property type="entry name" value="TYPE I RESTRICTION ENZYME MJAVIII METHYLASE SUBUNIT"/>
    <property type="match status" value="1"/>
</dbReference>
<comment type="caution">
    <text evidence="13">The sequence shown here is derived from an EMBL/GenBank/DDBJ whole genome shotgun (WGS) entry which is preliminary data.</text>
</comment>
<evidence type="ECO:0000256" key="3">
    <source>
        <dbReference type="ARBA" id="ARBA00011900"/>
    </source>
</evidence>
<dbReference type="InterPro" id="IPR051537">
    <property type="entry name" value="DNA_Adenine_Mtase"/>
</dbReference>
<sequence length="654" mass="72789">MLRSDLRKKIDALWNKFWSGGLANPLMAIDQMNYLIFLKRLEDKDNAAAQSARARGQKYVSLYAAEDAQDCRWSYWRNLPGDEMVPHVQGRVFRWMKGLAPENHAFTQYLEDATFLIQKPSLLVEAVNIIDDLAIADQNIDTQGDIYEYMLSRLSVAGQIGQFRTPRHIIRAMVELADLRFGQRVLDPACGTGGFLIAAYQNLIAQGTSAEFLTTDEDGAIHGLVGDRLTESQWEWLRTASLAGYDFDPSMVRIAAMNMVLHGIETPQVNYADALGKSFSHAARAQVVLANPPFSGSVESSEISDEFRFSTKKTEQLFLQLFEDVLTPGGRAVVIVPQGILLGNHPIPTSLRQRLIENNVLEAVIALPHSTFKPYASVATAILVFRKGGSTERVWMYQVEEDGFTQNAARLPIAESDLPDLHTQWSRRSSADYSPAPGKHGWVELSAIRKRGLELWPQLYLRSQEVDQRFPTASLKDLCNISKGQLPASKAVPGGEYRLVTTSEEPKFADSYHAEGESICIPLVSSTGHGHASIKRLTYVPSGKFSAATIVAILQVKDPGKVHPRFLYYYLEAHKDEILVPLMKGSANVSLSLSKIGSVSVPVPDPQDQMAYISTLADIDDSITQLNQQVELMREQRFGEFELFRSSFSASQES</sequence>
<comment type="similarity">
    <text evidence="1">Belongs to the N(4)/N(6)-methyltransferase family.</text>
</comment>
<comment type="similarity">
    <text evidence="2">Belongs to the type-I restriction system S methylase family.</text>
</comment>
<dbReference type="PANTHER" id="PTHR42933">
    <property type="entry name" value="SLR6095 PROTEIN"/>
    <property type="match status" value="1"/>
</dbReference>
<proteinExistence type="inferred from homology"/>
<dbReference type="GO" id="GO:0009007">
    <property type="term" value="F:site-specific DNA-methyltransferase (adenine-specific) activity"/>
    <property type="evidence" value="ECO:0007669"/>
    <property type="project" value="UniProtKB-EC"/>
</dbReference>
<dbReference type="SUPFAM" id="SSF53335">
    <property type="entry name" value="S-adenosyl-L-methionine-dependent methyltransferases"/>
    <property type="match status" value="1"/>
</dbReference>
<reference evidence="13 14" key="1">
    <citation type="submission" date="2019-02" db="EMBL/GenBank/DDBJ databases">
        <title>Sequencing the genomes of 1000 actinobacteria strains.</title>
        <authorList>
            <person name="Klenk H.-P."/>
        </authorList>
    </citation>
    <scope>NUCLEOTIDE SEQUENCE [LARGE SCALE GENOMIC DNA]</scope>
    <source>
        <strain evidence="13 14">DSM 45162</strain>
    </source>
</reference>
<dbReference type="InterPro" id="IPR044946">
    <property type="entry name" value="Restrct_endonuc_typeI_TRD_sf"/>
</dbReference>
<dbReference type="InterPro" id="IPR038333">
    <property type="entry name" value="T1MK-like_N_sf"/>
</dbReference>
<dbReference type="OrthoDB" id="9784823at2"/>
<evidence type="ECO:0000256" key="5">
    <source>
        <dbReference type="ARBA" id="ARBA00022679"/>
    </source>
</evidence>
<gene>
    <name evidence="13" type="ORF">EV385_1726</name>
</gene>
<evidence type="ECO:0000256" key="9">
    <source>
        <dbReference type="ARBA" id="ARBA00047942"/>
    </source>
</evidence>
<dbReference type="Pfam" id="PF12161">
    <property type="entry name" value="HsdM_N"/>
    <property type="match status" value="1"/>
</dbReference>
<dbReference type="EMBL" id="SHKY01000001">
    <property type="protein sequence ID" value="RZU49967.1"/>
    <property type="molecule type" value="Genomic_DNA"/>
</dbReference>
<dbReference type="Pfam" id="PF02384">
    <property type="entry name" value="N6_Mtase"/>
    <property type="match status" value="1"/>
</dbReference>
<dbReference type="GO" id="GO:0003677">
    <property type="term" value="F:DNA binding"/>
    <property type="evidence" value="ECO:0007669"/>
    <property type="project" value="UniProtKB-KW"/>
</dbReference>
<accession>A0A4Q7ZGR6</accession>
<evidence type="ECO:0000256" key="6">
    <source>
        <dbReference type="ARBA" id="ARBA00022691"/>
    </source>
</evidence>
<dbReference type="Pfam" id="PF01420">
    <property type="entry name" value="Methylase_S"/>
    <property type="match status" value="1"/>
</dbReference>
<dbReference type="InterPro" id="IPR003356">
    <property type="entry name" value="DNA_methylase_A-5"/>
</dbReference>
<feature type="domain" description="N6 adenine-specific DNA methyltransferase N-terminal" evidence="12">
    <location>
        <begin position="6"/>
        <end position="129"/>
    </location>
</feature>
<evidence type="ECO:0000259" key="10">
    <source>
        <dbReference type="Pfam" id="PF01420"/>
    </source>
</evidence>
<keyword evidence="5" id="KW-0808">Transferase</keyword>
<dbReference type="Gene3D" id="3.90.220.20">
    <property type="entry name" value="DNA methylase specificity domains"/>
    <property type="match status" value="1"/>
</dbReference>
<evidence type="ECO:0000259" key="12">
    <source>
        <dbReference type="Pfam" id="PF12161"/>
    </source>
</evidence>
<dbReference type="CDD" id="cd02440">
    <property type="entry name" value="AdoMet_MTases"/>
    <property type="match status" value="1"/>
</dbReference>
<keyword evidence="14" id="KW-1185">Reference proteome</keyword>
<feature type="domain" description="Type I restriction modification DNA specificity" evidence="10">
    <location>
        <begin position="473"/>
        <end position="631"/>
    </location>
</feature>
<evidence type="ECO:0000313" key="14">
    <source>
        <dbReference type="Proteomes" id="UP000292564"/>
    </source>
</evidence>
<dbReference type="PRINTS" id="PR00507">
    <property type="entry name" value="N12N6MTFRASE"/>
</dbReference>
<keyword evidence="7" id="KW-0680">Restriction system</keyword>
<keyword evidence="6" id="KW-0949">S-adenosyl-L-methionine</keyword>
<dbReference type="InterPro" id="IPR029063">
    <property type="entry name" value="SAM-dependent_MTases_sf"/>
</dbReference>
<dbReference type="InterPro" id="IPR000055">
    <property type="entry name" value="Restrct_endonuc_typeI_TRD"/>
</dbReference>
<dbReference type="Gene3D" id="3.40.50.150">
    <property type="entry name" value="Vaccinia Virus protein VP39"/>
    <property type="match status" value="1"/>
</dbReference>
<dbReference type="GO" id="GO:0032259">
    <property type="term" value="P:methylation"/>
    <property type="evidence" value="ECO:0007669"/>
    <property type="project" value="UniProtKB-KW"/>
</dbReference>
<comment type="catalytic activity">
    <reaction evidence="9">
        <text>a 2'-deoxyadenosine in DNA + S-adenosyl-L-methionine = an N(6)-methyl-2'-deoxyadenosine in DNA + S-adenosyl-L-homocysteine + H(+)</text>
        <dbReference type="Rhea" id="RHEA:15197"/>
        <dbReference type="Rhea" id="RHEA-COMP:12418"/>
        <dbReference type="Rhea" id="RHEA-COMP:12419"/>
        <dbReference type="ChEBI" id="CHEBI:15378"/>
        <dbReference type="ChEBI" id="CHEBI:57856"/>
        <dbReference type="ChEBI" id="CHEBI:59789"/>
        <dbReference type="ChEBI" id="CHEBI:90615"/>
        <dbReference type="ChEBI" id="CHEBI:90616"/>
        <dbReference type="EC" id="2.1.1.72"/>
    </reaction>
</comment>
<organism evidence="13 14">
    <name type="scientific">Krasilnikovia cinnamomea</name>
    <dbReference type="NCBI Taxonomy" id="349313"/>
    <lineage>
        <taxon>Bacteria</taxon>
        <taxon>Bacillati</taxon>
        <taxon>Actinomycetota</taxon>
        <taxon>Actinomycetes</taxon>
        <taxon>Micromonosporales</taxon>
        <taxon>Micromonosporaceae</taxon>
        <taxon>Krasilnikovia</taxon>
    </lineage>
</organism>
<dbReference type="Gene3D" id="1.20.1260.30">
    <property type="match status" value="1"/>
</dbReference>
<evidence type="ECO:0000313" key="13">
    <source>
        <dbReference type="EMBL" id="RZU49967.1"/>
    </source>
</evidence>